<dbReference type="Proteomes" id="UP000272942">
    <property type="component" value="Unassembled WGS sequence"/>
</dbReference>
<protein>
    <submittedName>
        <fullName evidence="4">Tudor domain-containing protein</fullName>
    </submittedName>
</protein>
<name>A0A183AZZ6_9TREM</name>
<organism evidence="4">
    <name type="scientific">Echinostoma caproni</name>
    <dbReference type="NCBI Taxonomy" id="27848"/>
    <lineage>
        <taxon>Eukaryota</taxon>
        <taxon>Metazoa</taxon>
        <taxon>Spiralia</taxon>
        <taxon>Lophotrochozoa</taxon>
        <taxon>Platyhelminthes</taxon>
        <taxon>Trematoda</taxon>
        <taxon>Digenea</taxon>
        <taxon>Plagiorchiida</taxon>
        <taxon>Echinostomata</taxon>
        <taxon>Echinostomatoidea</taxon>
        <taxon>Echinostomatidae</taxon>
        <taxon>Echinostoma</taxon>
    </lineage>
</organism>
<evidence type="ECO:0000313" key="2">
    <source>
        <dbReference type="EMBL" id="VDP89803.1"/>
    </source>
</evidence>
<feature type="domain" description="AD" evidence="1">
    <location>
        <begin position="71"/>
        <end position="173"/>
    </location>
</feature>
<keyword evidence="3" id="KW-1185">Reference proteome</keyword>
<gene>
    <name evidence="2" type="ORF">ECPE_LOCUS12531</name>
</gene>
<dbReference type="InterPro" id="IPR046856">
    <property type="entry name" value="Gemin6_C"/>
</dbReference>
<dbReference type="WBParaSite" id="ECPE_0001256701-mRNA-1">
    <property type="protein sequence ID" value="ECPE_0001256701-mRNA-1"/>
    <property type="gene ID" value="ECPE_0001256701"/>
</dbReference>
<dbReference type="InterPro" id="IPR009422">
    <property type="entry name" value="Gemin6"/>
</dbReference>
<dbReference type="Pfam" id="PF06372">
    <property type="entry name" value="Gemin6"/>
    <property type="match status" value="1"/>
</dbReference>
<dbReference type="OrthoDB" id="77463at2759"/>
<dbReference type="AlphaFoldDB" id="A0A183AZZ6"/>
<dbReference type="PROSITE" id="PS52001">
    <property type="entry name" value="AD"/>
    <property type="match status" value="1"/>
</dbReference>
<dbReference type="GO" id="GO:0000245">
    <property type="term" value="P:spliceosomal complex assembly"/>
    <property type="evidence" value="ECO:0007669"/>
    <property type="project" value="InterPro"/>
</dbReference>
<dbReference type="Gene3D" id="2.30.30.100">
    <property type="match status" value="1"/>
</dbReference>
<dbReference type="GO" id="GO:0032797">
    <property type="term" value="C:SMN complex"/>
    <property type="evidence" value="ECO:0007669"/>
    <property type="project" value="TreeGrafter"/>
</dbReference>
<dbReference type="InterPro" id="IPR046857">
    <property type="entry name" value="Gemin6_Sm-like_dom"/>
</dbReference>
<dbReference type="EMBL" id="UZAN01053042">
    <property type="protein sequence ID" value="VDP89803.1"/>
    <property type="molecule type" value="Genomic_DNA"/>
</dbReference>
<dbReference type="GO" id="GO:0005634">
    <property type="term" value="C:nucleus"/>
    <property type="evidence" value="ECO:0007669"/>
    <property type="project" value="InterPro"/>
</dbReference>
<evidence type="ECO:0000313" key="3">
    <source>
        <dbReference type="Proteomes" id="UP000272942"/>
    </source>
</evidence>
<reference evidence="4" key="1">
    <citation type="submission" date="2016-06" db="UniProtKB">
        <authorList>
            <consortium name="WormBaseParasite"/>
        </authorList>
    </citation>
    <scope>IDENTIFICATION</scope>
</reference>
<evidence type="ECO:0000259" key="1">
    <source>
        <dbReference type="PROSITE" id="PS52001"/>
    </source>
</evidence>
<dbReference type="PANTHER" id="PTHR14710">
    <property type="entry name" value="GEM-ASSOCIATED PROTEIN 6"/>
    <property type="match status" value="1"/>
</dbReference>
<dbReference type="GO" id="GO:0000387">
    <property type="term" value="P:spliceosomal snRNP assembly"/>
    <property type="evidence" value="ECO:0007669"/>
    <property type="project" value="TreeGrafter"/>
</dbReference>
<evidence type="ECO:0000313" key="4">
    <source>
        <dbReference type="WBParaSite" id="ECPE_0001256701-mRNA-1"/>
    </source>
</evidence>
<accession>A0A183AZZ6</accession>
<dbReference type="InterPro" id="IPR047574">
    <property type="entry name" value="AD"/>
</dbReference>
<proteinExistence type="predicted"/>
<reference evidence="2 3" key="2">
    <citation type="submission" date="2018-11" db="EMBL/GenBank/DDBJ databases">
        <authorList>
            <consortium name="Pathogen Informatics"/>
        </authorList>
    </citation>
    <scope>NUCLEOTIDE SEQUENCE [LARGE SCALE GENOMIC DNA]</scope>
    <source>
        <strain evidence="2 3">Egypt</strain>
    </source>
</reference>
<dbReference type="PANTHER" id="PTHR14710:SF2">
    <property type="entry name" value="GEM-ASSOCIATED PROTEIN 6"/>
    <property type="match status" value="1"/>
</dbReference>
<sequence>MMSGEPSITYPIGKRVRLYCDSNRTFEGYVYTIDPVSGNYVIFRSLDHPYAPTIVSGEMVSRVEELESPIPRDKISSLFEKFDAEFALGEQPDRLTFDCSLSQMPDTDELERRRLKVIQLFSANRIDLVKEENGVLSVNNVVFIAPPYTINHCTGSNVVVLNRVKKLMESIEL</sequence>
<dbReference type="Pfam" id="PF20417">
    <property type="entry name" value="Gemin6_C"/>
    <property type="match status" value="1"/>
</dbReference>